<keyword evidence="2" id="KW-0862">Zinc</keyword>
<dbReference type="GO" id="GO:0008270">
    <property type="term" value="F:zinc ion binding"/>
    <property type="evidence" value="ECO:0007669"/>
    <property type="project" value="UniProtKB-KW"/>
</dbReference>
<evidence type="ECO:0000259" key="6">
    <source>
        <dbReference type="PROSITE" id="PS50089"/>
    </source>
</evidence>
<evidence type="ECO:0000256" key="3">
    <source>
        <dbReference type="PROSITE-ProRule" id="PRU00175"/>
    </source>
</evidence>
<comment type="caution">
    <text evidence="7">The sequence shown here is derived from an EMBL/GenBank/DDBJ whole genome shotgun (WGS) entry which is preliminary data.</text>
</comment>
<organism evidence="7 8">
    <name type="scientific">Artemia franciscana</name>
    <name type="common">Brine shrimp</name>
    <name type="synonym">Artemia sanfranciscana</name>
    <dbReference type="NCBI Taxonomy" id="6661"/>
    <lineage>
        <taxon>Eukaryota</taxon>
        <taxon>Metazoa</taxon>
        <taxon>Ecdysozoa</taxon>
        <taxon>Arthropoda</taxon>
        <taxon>Crustacea</taxon>
        <taxon>Branchiopoda</taxon>
        <taxon>Anostraca</taxon>
        <taxon>Artemiidae</taxon>
        <taxon>Artemia</taxon>
    </lineage>
</organism>
<dbReference type="GO" id="GO:0061630">
    <property type="term" value="F:ubiquitin protein ligase activity"/>
    <property type="evidence" value="ECO:0007669"/>
    <property type="project" value="TreeGrafter"/>
</dbReference>
<proteinExistence type="predicted"/>
<dbReference type="GO" id="GO:0016567">
    <property type="term" value="P:protein ubiquitination"/>
    <property type="evidence" value="ECO:0007669"/>
    <property type="project" value="TreeGrafter"/>
</dbReference>
<dbReference type="Proteomes" id="UP001187531">
    <property type="component" value="Unassembled WGS sequence"/>
</dbReference>
<feature type="coiled-coil region" evidence="4">
    <location>
        <begin position="222"/>
        <end position="249"/>
    </location>
</feature>
<evidence type="ECO:0000256" key="1">
    <source>
        <dbReference type="ARBA" id="ARBA00022771"/>
    </source>
</evidence>
<dbReference type="PANTHER" id="PTHR46569:SF1">
    <property type="entry name" value="E3 UBIQUITIN-PROTEIN LIGASE RFWD3-RELATED"/>
    <property type="match status" value="1"/>
</dbReference>
<dbReference type="EMBL" id="JAVRJZ010000003">
    <property type="protein sequence ID" value="KAK2725052.1"/>
    <property type="molecule type" value="Genomic_DNA"/>
</dbReference>
<reference evidence="7" key="1">
    <citation type="submission" date="2023-07" db="EMBL/GenBank/DDBJ databases">
        <title>Chromosome-level genome assembly of Artemia franciscana.</title>
        <authorList>
            <person name="Jo E."/>
        </authorList>
    </citation>
    <scope>NUCLEOTIDE SEQUENCE</scope>
    <source>
        <tissue evidence="7">Whole body</tissue>
    </source>
</reference>
<keyword evidence="4" id="KW-0175">Coiled coil</keyword>
<keyword evidence="1 3" id="KW-0863">Zinc-finger</keyword>
<keyword evidence="1 3" id="KW-0479">Metal-binding</keyword>
<feature type="coiled-coil region" evidence="4">
    <location>
        <begin position="76"/>
        <end position="186"/>
    </location>
</feature>
<feature type="region of interest" description="Disordered" evidence="5">
    <location>
        <begin position="278"/>
        <end position="299"/>
    </location>
</feature>
<evidence type="ECO:0000256" key="2">
    <source>
        <dbReference type="ARBA" id="ARBA00022833"/>
    </source>
</evidence>
<feature type="domain" description="RING-type" evidence="6">
    <location>
        <begin position="6"/>
        <end position="49"/>
    </location>
</feature>
<dbReference type="InterPro" id="IPR001841">
    <property type="entry name" value="Znf_RING"/>
</dbReference>
<dbReference type="PROSITE" id="PS50089">
    <property type="entry name" value="ZF_RING_2"/>
    <property type="match status" value="1"/>
</dbReference>
<feature type="compositionally biased region" description="Basic and acidic residues" evidence="5">
    <location>
        <begin position="287"/>
        <end position="299"/>
    </location>
</feature>
<dbReference type="GO" id="GO:0031297">
    <property type="term" value="P:replication fork processing"/>
    <property type="evidence" value="ECO:0007669"/>
    <property type="project" value="TreeGrafter"/>
</dbReference>
<dbReference type="Gene3D" id="3.30.40.10">
    <property type="entry name" value="Zinc/RING finger domain, C3HC4 (zinc finger)"/>
    <property type="match status" value="1"/>
</dbReference>
<dbReference type="AlphaFoldDB" id="A0AA88LC80"/>
<evidence type="ECO:0000313" key="8">
    <source>
        <dbReference type="Proteomes" id="UP001187531"/>
    </source>
</evidence>
<evidence type="ECO:0000256" key="5">
    <source>
        <dbReference type="SAM" id="MobiDB-lite"/>
    </source>
</evidence>
<protein>
    <recommendedName>
        <fullName evidence="6">RING-type domain-containing protein</fullName>
    </recommendedName>
</protein>
<keyword evidence="8" id="KW-1185">Reference proteome</keyword>
<evidence type="ECO:0000256" key="4">
    <source>
        <dbReference type="SAM" id="Coils"/>
    </source>
</evidence>
<dbReference type="InterPro" id="IPR052639">
    <property type="entry name" value="TRAIP_ubiq-protein_ligase"/>
</dbReference>
<dbReference type="GO" id="GO:0090734">
    <property type="term" value="C:site of DNA damage"/>
    <property type="evidence" value="ECO:0007669"/>
    <property type="project" value="TreeGrafter"/>
</dbReference>
<dbReference type="PANTHER" id="PTHR46569">
    <property type="entry name" value="E3 UBIQUITIN-PROTEIN LIGASE TRAIP"/>
    <property type="match status" value="1"/>
</dbReference>
<dbReference type="CDD" id="cd16448">
    <property type="entry name" value="RING-H2"/>
    <property type="match status" value="1"/>
</dbReference>
<gene>
    <name evidence="7" type="ORF">QYM36_001492</name>
</gene>
<dbReference type="Pfam" id="PF13639">
    <property type="entry name" value="zf-RING_2"/>
    <property type="match status" value="1"/>
</dbReference>
<dbReference type="SMART" id="SM00184">
    <property type="entry name" value="RING"/>
    <property type="match status" value="1"/>
</dbReference>
<dbReference type="GO" id="GO:0005634">
    <property type="term" value="C:nucleus"/>
    <property type="evidence" value="ECO:0007669"/>
    <property type="project" value="TreeGrafter"/>
</dbReference>
<accession>A0AA88LC80</accession>
<sequence length="432" mass="48658">MPIVYCSVCQSEVLLELGQLSAAACGHTFHSECLNKWLKEGAKTCPVCRKSTKNSLALFLDFAPENETTATNRTSNDVLRCRVESLEFQLRLKEEERKQASDKLAMLEQNKRDLRAEAKKLETLLKNEADRRRSLDSQLVFLTKELSTAVGYRDEAKRLRSQLEGLKNLKTALQGTEEDVEDMMAGYSSKSEEMKSLATFSVMLKKQLVKSQDSKGNILQELSKYQKENGALKSQVKELRSRVEILENDICLLDSEHIKHLKQNEDLKNKLKVLSKSRTSKSVASRSDTKDVRSEKREEPCLETTADFLSLKNDESIFLTPDEKSSKDVADSILEVIEEKEESPKASTSHSRGNDAILSNLSIMRKRPMTNLSNSPVKRNRDSDISFNGFGSSSRPDIFPVPSSTKTSARTVRIKSGSTVKMAKITDFIELE</sequence>
<evidence type="ECO:0000313" key="7">
    <source>
        <dbReference type="EMBL" id="KAK2725052.1"/>
    </source>
</evidence>
<dbReference type="InterPro" id="IPR013083">
    <property type="entry name" value="Znf_RING/FYVE/PHD"/>
</dbReference>
<name>A0AA88LC80_ARTSF</name>
<dbReference type="SUPFAM" id="SSF57850">
    <property type="entry name" value="RING/U-box"/>
    <property type="match status" value="1"/>
</dbReference>